<feature type="non-terminal residue" evidence="1">
    <location>
        <position position="1"/>
    </location>
</feature>
<comment type="caution">
    <text evidence="1">The sequence shown here is derived from an EMBL/GenBank/DDBJ whole genome shotgun (WGS) entry which is preliminary data.</text>
</comment>
<gene>
    <name evidence="1" type="ORF">MGAL_10B062694</name>
</gene>
<sequence>LNSGRYLNCHLIKACHFLNILHQLISSVSASPLFASPPSKYFRCFPRLSSTH</sequence>
<protein>
    <submittedName>
        <fullName evidence="1">Uncharacterized protein</fullName>
    </submittedName>
</protein>
<evidence type="ECO:0000313" key="1">
    <source>
        <dbReference type="EMBL" id="VDI70387.1"/>
    </source>
</evidence>
<reference evidence="1" key="1">
    <citation type="submission" date="2018-11" db="EMBL/GenBank/DDBJ databases">
        <authorList>
            <person name="Alioto T."/>
            <person name="Alioto T."/>
        </authorList>
    </citation>
    <scope>NUCLEOTIDE SEQUENCE</scope>
</reference>
<dbReference type="AlphaFoldDB" id="A0A8B6GX21"/>
<evidence type="ECO:0000313" key="2">
    <source>
        <dbReference type="Proteomes" id="UP000596742"/>
    </source>
</evidence>
<name>A0A8B6GX21_MYTGA</name>
<proteinExistence type="predicted"/>
<dbReference type="Proteomes" id="UP000596742">
    <property type="component" value="Unassembled WGS sequence"/>
</dbReference>
<keyword evidence="2" id="KW-1185">Reference proteome</keyword>
<organism evidence="1 2">
    <name type="scientific">Mytilus galloprovincialis</name>
    <name type="common">Mediterranean mussel</name>
    <dbReference type="NCBI Taxonomy" id="29158"/>
    <lineage>
        <taxon>Eukaryota</taxon>
        <taxon>Metazoa</taxon>
        <taxon>Spiralia</taxon>
        <taxon>Lophotrochozoa</taxon>
        <taxon>Mollusca</taxon>
        <taxon>Bivalvia</taxon>
        <taxon>Autobranchia</taxon>
        <taxon>Pteriomorphia</taxon>
        <taxon>Mytilida</taxon>
        <taxon>Mytiloidea</taxon>
        <taxon>Mytilidae</taxon>
        <taxon>Mytilinae</taxon>
        <taxon>Mytilus</taxon>
    </lineage>
</organism>
<dbReference type="EMBL" id="UYJE01009141">
    <property type="protein sequence ID" value="VDI70387.1"/>
    <property type="molecule type" value="Genomic_DNA"/>
</dbReference>
<accession>A0A8B6GX21</accession>